<comment type="similarity">
    <text evidence="5">Belongs to the peptidase C2 family.</text>
</comment>
<comment type="cofactor">
    <cofactor evidence="2">
        <name>Ca(2+)</name>
        <dbReference type="ChEBI" id="CHEBI:29108"/>
    </cofactor>
</comment>
<dbReference type="GO" id="GO:0005737">
    <property type="term" value="C:cytoplasm"/>
    <property type="evidence" value="ECO:0007669"/>
    <property type="project" value="UniProtKB-SubCell"/>
</dbReference>
<dbReference type="GO" id="GO:0005509">
    <property type="term" value="F:calcium ion binding"/>
    <property type="evidence" value="ECO:0007669"/>
    <property type="project" value="InterPro"/>
</dbReference>
<dbReference type="InterPro" id="IPR022684">
    <property type="entry name" value="Calpain_cysteine_protease"/>
</dbReference>
<dbReference type="AlphaFoldDB" id="A0A4W5KKG1"/>
<dbReference type="PROSITE" id="PS50203">
    <property type="entry name" value="CALPAIN_CAT"/>
    <property type="match status" value="1"/>
</dbReference>
<evidence type="ECO:0000256" key="22">
    <source>
        <dbReference type="ARBA" id="ARBA00032619"/>
    </source>
</evidence>
<feature type="domain" description="Calpain catalytic" evidence="25">
    <location>
        <begin position="54"/>
        <end position="339"/>
    </location>
</feature>
<dbReference type="SUPFAM" id="SSF49758">
    <property type="entry name" value="Calpain large subunit, middle domain (domain III)"/>
    <property type="match status" value="1"/>
</dbReference>
<dbReference type="InterPro" id="IPR011992">
    <property type="entry name" value="EF-hand-dom_pair"/>
</dbReference>
<evidence type="ECO:0000256" key="10">
    <source>
        <dbReference type="ARBA" id="ARBA00022553"/>
    </source>
</evidence>
<dbReference type="CDD" id="cd00214">
    <property type="entry name" value="Calpain_III"/>
    <property type="match status" value="1"/>
</dbReference>
<organism evidence="27 28">
    <name type="scientific">Hucho hucho</name>
    <name type="common">huchen</name>
    <dbReference type="NCBI Taxonomy" id="62062"/>
    <lineage>
        <taxon>Eukaryota</taxon>
        <taxon>Metazoa</taxon>
        <taxon>Chordata</taxon>
        <taxon>Craniata</taxon>
        <taxon>Vertebrata</taxon>
        <taxon>Euteleostomi</taxon>
        <taxon>Actinopterygii</taxon>
        <taxon>Neopterygii</taxon>
        <taxon>Teleostei</taxon>
        <taxon>Protacanthopterygii</taxon>
        <taxon>Salmoniformes</taxon>
        <taxon>Salmonidae</taxon>
        <taxon>Salmoninae</taxon>
        <taxon>Hucho</taxon>
    </lineage>
</organism>
<dbReference type="InterPro" id="IPR033883">
    <property type="entry name" value="C2_III"/>
</dbReference>
<keyword evidence="10" id="KW-0597">Phosphoprotein</keyword>
<dbReference type="Proteomes" id="UP000314982">
    <property type="component" value="Unassembled WGS sequence"/>
</dbReference>
<evidence type="ECO:0000256" key="21">
    <source>
        <dbReference type="ARBA" id="ARBA00032278"/>
    </source>
</evidence>
<evidence type="ECO:0000256" key="3">
    <source>
        <dbReference type="ARBA" id="ARBA00004236"/>
    </source>
</evidence>
<dbReference type="InterPro" id="IPR001300">
    <property type="entry name" value="Peptidase_C2_calpain_cat"/>
</dbReference>
<accession>A0A4W5KKG1</accession>
<keyword evidence="11" id="KW-0645">Protease</keyword>
<dbReference type="PANTHER" id="PTHR10183:SF284">
    <property type="entry name" value="CALPAIN-1 CATALYTIC SUBUNIT"/>
    <property type="match status" value="1"/>
</dbReference>
<evidence type="ECO:0000256" key="13">
    <source>
        <dbReference type="ARBA" id="ARBA00022737"/>
    </source>
</evidence>
<dbReference type="Gene3D" id="3.90.70.10">
    <property type="entry name" value="Cysteine proteinases"/>
    <property type="match status" value="1"/>
</dbReference>
<feature type="active site" evidence="23">
    <location>
        <position position="114"/>
    </location>
</feature>
<evidence type="ECO:0000256" key="16">
    <source>
        <dbReference type="ARBA" id="ARBA00022813"/>
    </source>
</evidence>
<evidence type="ECO:0000256" key="11">
    <source>
        <dbReference type="ARBA" id="ARBA00022670"/>
    </source>
</evidence>
<keyword evidence="18" id="KW-0472">Membrane</keyword>
<dbReference type="CDD" id="cd00044">
    <property type="entry name" value="CysPc"/>
    <property type="match status" value="1"/>
</dbReference>
<dbReference type="EC" id="3.4.22.52" evidence="6"/>
<feature type="active site" evidence="23">
    <location>
        <position position="271"/>
    </location>
</feature>
<dbReference type="InterPro" id="IPR036213">
    <property type="entry name" value="Calpain_III_sf"/>
</dbReference>
<dbReference type="GO" id="GO:0005886">
    <property type="term" value="C:plasma membrane"/>
    <property type="evidence" value="ECO:0007669"/>
    <property type="project" value="UniProtKB-SubCell"/>
</dbReference>
<evidence type="ECO:0000256" key="15">
    <source>
        <dbReference type="ARBA" id="ARBA00022807"/>
    </source>
</evidence>
<evidence type="ECO:0000256" key="7">
    <source>
        <dbReference type="ARBA" id="ARBA00020246"/>
    </source>
</evidence>
<keyword evidence="8" id="KW-1003">Cell membrane</keyword>
<evidence type="ECO:0000256" key="6">
    <source>
        <dbReference type="ARBA" id="ARBA00012482"/>
    </source>
</evidence>
<keyword evidence="15" id="KW-0788">Thiol protease</keyword>
<evidence type="ECO:0000256" key="5">
    <source>
        <dbReference type="ARBA" id="ARBA00007623"/>
    </source>
</evidence>
<evidence type="ECO:0000256" key="12">
    <source>
        <dbReference type="ARBA" id="ARBA00022723"/>
    </source>
</evidence>
<dbReference type="InterPro" id="IPR002048">
    <property type="entry name" value="EF_hand_dom"/>
</dbReference>
<dbReference type="InterPro" id="IPR022683">
    <property type="entry name" value="Calpain_III"/>
</dbReference>
<evidence type="ECO:0000256" key="17">
    <source>
        <dbReference type="ARBA" id="ARBA00022837"/>
    </source>
</evidence>
<dbReference type="FunFam" id="2.60.120.380:FF:000001">
    <property type="entry name" value="Calpain-1 catalytic subunit"/>
    <property type="match status" value="1"/>
</dbReference>
<evidence type="ECO:0000256" key="2">
    <source>
        <dbReference type="ARBA" id="ARBA00001913"/>
    </source>
</evidence>
<dbReference type="PRINTS" id="PR00704">
    <property type="entry name" value="CALPAIN"/>
</dbReference>
<dbReference type="InterPro" id="IPR022682">
    <property type="entry name" value="Calpain_domain_III"/>
</dbReference>
<sequence length="676" mass="76633">MEQVIERVFASGVAARLRSQWDRNEGIGQNDKALKFLGQDFAYLQSHSLQSRRLFEDDAFPAQISSLGFKELGSRSAKTQGVRWMRPTEFCSDPHFIVDGATRTDVCQGALGDCWLLAAIASLTLNETLLHRVVPHGQSFHQQYAGIFHFQFWQFGEWVDVVIDDRLPVKDGKLLFLHSAEGAEFWSALLEKAYAKLNGCYEALSGGSTSEGFEDFTGGVTEMFELKKAHPDLFSIISRAVERGSLLGCSIDISGVFEMEAMTFKKLVKGHAYSVTGVEEHLLLILSQTAPLAYCSREWAGVDPSVRARLYNRSEDGEFWMSFRDFLREFSRLEICNLTADALQASQVKKWSSALYPGEWRKGSTAGGCRNYPATFWLNPQFKVALQHPDTDGQSGCSFLVALMQKDRRRQRHEGKDMETIGFAIYEFTGRAGVHLKRDFFLTHGSSARSELFINLREVSTRFCLPQGEYIIVPSTFEPQKDGDFVLRVFSEKPADSQELDDDITADLPEEVELDESQIDAGFKGLFRQLAGETEISASKLQTILNRIISKHKDLKTDGFGKEACRCMITLMDTTGTGKLGLTEFHVLWEKIKRYLTVFRKFDLDKSGTMSSYEMRMALESAGFKLTNHLFQLIILRYAKEDLNVDFDNFVNCLIRLETMFILLSFRQWISLTMFA</sequence>
<dbReference type="PROSITE" id="PS50222">
    <property type="entry name" value="EF_HAND_2"/>
    <property type="match status" value="1"/>
</dbReference>
<dbReference type="Gene3D" id="2.60.120.380">
    <property type="match status" value="1"/>
</dbReference>
<dbReference type="SUPFAM" id="SSF47473">
    <property type="entry name" value="EF-hand"/>
    <property type="match status" value="1"/>
</dbReference>
<evidence type="ECO:0000256" key="9">
    <source>
        <dbReference type="ARBA" id="ARBA00022490"/>
    </source>
</evidence>
<evidence type="ECO:0000256" key="19">
    <source>
        <dbReference type="ARBA" id="ARBA00031279"/>
    </source>
</evidence>
<evidence type="ECO:0000256" key="24">
    <source>
        <dbReference type="PROSITE-ProRule" id="PRU00239"/>
    </source>
</evidence>
<keyword evidence="17" id="KW-0106">Calcium</keyword>
<comment type="subcellular location">
    <subcellularLocation>
        <location evidence="3">Cell membrane</location>
    </subcellularLocation>
    <subcellularLocation>
        <location evidence="4">Cytoplasm</location>
    </subcellularLocation>
</comment>
<dbReference type="GeneTree" id="ENSGT00940000159147"/>
<keyword evidence="9" id="KW-0963">Cytoplasm</keyword>
<dbReference type="InterPro" id="IPR038765">
    <property type="entry name" value="Papain-like_cys_pep_sf"/>
</dbReference>
<evidence type="ECO:0000256" key="8">
    <source>
        <dbReference type="ARBA" id="ARBA00022475"/>
    </source>
</evidence>
<dbReference type="GO" id="GO:0006508">
    <property type="term" value="P:proteolysis"/>
    <property type="evidence" value="ECO:0007669"/>
    <property type="project" value="UniProtKB-KW"/>
</dbReference>
<keyword evidence="13" id="KW-0677">Repeat</keyword>
<keyword evidence="16" id="KW-0068">Autocatalytic cleavage</keyword>
<comment type="caution">
    <text evidence="24">Lacks conserved residue(s) required for the propagation of feature annotation.</text>
</comment>
<proteinExistence type="inferred from homology"/>
<dbReference type="Ensembl" id="ENSHHUT00000011230.1">
    <property type="protein sequence ID" value="ENSHHUP00000010885.1"/>
    <property type="gene ID" value="ENSHHUG00000005871.1"/>
</dbReference>
<dbReference type="InterPro" id="IPR018247">
    <property type="entry name" value="EF_Hand_1_Ca_BS"/>
</dbReference>
<dbReference type="InterPro" id="IPR000169">
    <property type="entry name" value="Pept_cys_AS"/>
</dbReference>
<evidence type="ECO:0000256" key="4">
    <source>
        <dbReference type="ARBA" id="ARBA00004496"/>
    </source>
</evidence>
<dbReference type="PROSITE" id="PS00018">
    <property type="entry name" value="EF_HAND_1"/>
    <property type="match status" value="1"/>
</dbReference>
<keyword evidence="14" id="KW-0378">Hydrolase</keyword>
<dbReference type="Pfam" id="PF00648">
    <property type="entry name" value="Peptidase_C2"/>
    <property type="match status" value="1"/>
</dbReference>
<dbReference type="Pfam" id="PF01067">
    <property type="entry name" value="Calpain_III"/>
    <property type="match status" value="1"/>
</dbReference>
<comment type="catalytic activity">
    <reaction evidence="1">
        <text>Broad endopeptidase specificity.</text>
        <dbReference type="EC" id="3.4.22.52"/>
    </reaction>
</comment>
<protein>
    <recommendedName>
        <fullName evidence="7">Calpain-1 catalytic subunit</fullName>
        <ecNumber evidence="6">3.4.22.52</ecNumber>
    </recommendedName>
    <alternativeName>
        <fullName evidence="19">Calcium-activated neutral proteinase 1</fullName>
    </alternativeName>
    <alternativeName>
        <fullName evidence="20">Calpain mu-type</fullName>
    </alternativeName>
    <alternativeName>
        <fullName evidence="22">Calpain-1 large subunit</fullName>
    </alternativeName>
    <alternativeName>
        <fullName evidence="21">Micromolar-calpain</fullName>
    </alternativeName>
</protein>
<dbReference type="SMART" id="SM00230">
    <property type="entry name" value="CysPc"/>
    <property type="match status" value="1"/>
</dbReference>
<dbReference type="GO" id="GO:0004198">
    <property type="term" value="F:calcium-dependent cysteine-type endopeptidase activity"/>
    <property type="evidence" value="ECO:0007669"/>
    <property type="project" value="UniProtKB-EC"/>
</dbReference>
<dbReference type="Gene3D" id="1.10.238.10">
    <property type="entry name" value="EF-hand"/>
    <property type="match status" value="1"/>
</dbReference>
<name>A0A4W5KKG1_9TELE</name>
<reference evidence="27" key="3">
    <citation type="submission" date="2025-09" db="UniProtKB">
        <authorList>
            <consortium name="Ensembl"/>
        </authorList>
    </citation>
    <scope>IDENTIFICATION</scope>
</reference>
<evidence type="ECO:0000256" key="23">
    <source>
        <dbReference type="PIRSR" id="PIRSR622684-1"/>
    </source>
</evidence>
<evidence type="ECO:0000313" key="28">
    <source>
        <dbReference type="Proteomes" id="UP000314982"/>
    </source>
</evidence>
<keyword evidence="28" id="KW-1185">Reference proteome</keyword>
<reference evidence="27" key="2">
    <citation type="submission" date="2025-08" db="UniProtKB">
        <authorList>
            <consortium name="Ensembl"/>
        </authorList>
    </citation>
    <scope>IDENTIFICATION</scope>
</reference>
<feature type="domain" description="EF-hand" evidence="26">
    <location>
        <begin position="590"/>
        <end position="625"/>
    </location>
</feature>
<dbReference type="SUPFAM" id="SSF54001">
    <property type="entry name" value="Cysteine proteinases"/>
    <property type="match status" value="1"/>
</dbReference>
<keyword evidence="12" id="KW-0479">Metal-binding</keyword>
<evidence type="ECO:0000256" key="1">
    <source>
        <dbReference type="ARBA" id="ARBA00001208"/>
    </source>
</evidence>
<evidence type="ECO:0000256" key="14">
    <source>
        <dbReference type="ARBA" id="ARBA00022801"/>
    </source>
</evidence>
<dbReference type="PROSITE" id="PS00139">
    <property type="entry name" value="THIOL_PROTEASE_CYS"/>
    <property type="match status" value="1"/>
</dbReference>
<evidence type="ECO:0000256" key="18">
    <source>
        <dbReference type="ARBA" id="ARBA00023136"/>
    </source>
</evidence>
<evidence type="ECO:0000313" key="27">
    <source>
        <dbReference type="Ensembl" id="ENSHHUP00000010885.1"/>
    </source>
</evidence>
<reference evidence="28" key="1">
    <citation type="submission" date="2018-06" db="EMBL/GenBank/DDBJ databases">
        <title>Genome assembly of Danube salmon.</title>
        <authorList>
            <person name="Macqueen D.J."/>
            <person name="Gundappa M.K."/>
        </authorList>
    </citation>
    <scope>NUCLEOTIDE SEQUENCE [LARGE SCALE GENOMIC DNA]</scope>
</reference>
<dbReference type="SMART" id="SM00720">
    <property type="entry name" value="calpain_III"/>
    <property type="match status" value="1"/>
</dbReference>
<dbReference type="PANTHER" id="PTHR10183">
    <property type="entry name" value="CALPAIN"/>
    <property type="match status" value="1"/>
</dbReference>
<evidence type="ECO:0000259" key="26">
    <source>
        <dbReference type="PROSITE" id="PS50222"/>
    </source>
</evidence>
<evidence type="ECO:0000259" key="25">
    <source>
        <dbReference type="PROSITE" id="PS50203"/>
    </source>
</evidence>
<evidence type="ECO:0000256" key="20">
    <source>
        <dbReference type="ARBA" id="ARBA00031878"/>
    </source>
</evidence>